<proteinExistence type="predicted"/>
<sequence length="327" mass="36841">MSTVPPQGEERGEFTNAAIIAAADDDDAARLRADSSNNKHDFLVVDDDNNNNNKKRLEEEGITTTQREEPADEPAEIEPAVVVVVVNKDDDSGPGAADVLQPTFDDEGDDDVQEEEEEEEDAQQPQVQHDNKNNNNKHTQEEEEEEEEEEPITFGLRGGGVKRRYQQSSSSCSGYETHKEWAEQLVQVAMALTSISSPTLAVQTLRANGMRKKSPNMKHALKQVGNITKGNTSTTSHAYQQIYKYFPEIREGCEGRHTKEDLVNTPSPTKVPRRRMLQEGEHAAALVSQLNDCRRNDMRQQQQAWMPPMISEWGAWMAQVFYFQNPQ</sequence>
<feature type="compositionally biased region" description="Low complexity" evidence="1">
    <location>
        <begin position="77"/>
        <end position="86"/>
    </location>
</feature>
<evidence type="ECO:0000313" key="3">
    <source>
        <dbReference type="Proteomes" id="UP000660262"/>
    </source>
</evidence>
<keyword evidence="3" id="KW-1185">Reference proteome</keyword>
<evidence type="ECO:0000256" key="1">
    <source>
        <dbReference type="SAM" id="MobiDB-lite"/>
    </source>
</evidence>
<feature type="compositionally biased region" description="Basic and acidic residues" evidence="1">
    <location>
        <begin position="32"/>
        <end position="43"/>
    </location>
</feature>
<dbReference type="AlphaFoldDB" id="A0A830H9C3"/>
<protein>
    <submittedName>
        <fullName evidence="2">Uncharacterized protein</fullName>
    </submittedName>
</protein>
<name>A0A830H9C3_9CHLO</name>
<organism evidence="2 3">
    <name type="scientific">Pycnococcus provasolii</name>
    <dbReference type="NCBI Taxonomy" id="41880"/>
    <lineage>
        <taxon>Eukaryota</taxon>
        <taxon>Viridiplantae</taxon>
        <taxon>Chlorophyta</taxon>
        <taxon>Pseudoscourfieldiophyceae</taxon>
        <taxon>Pseudoscourfieldiales</taxon>
        <taxon>Pycnococcaceae</taxon>
        <taxon>Pycnococcus</taxon>
    </lineage>
</organism>
<comment type="caution">
    <text evidence="2">The sequence shown here is derived from an EMBL/GenBank/DDBJ whole genome shotgun (WGS) entry which is preliminary data.</text>
</comment>
<dbReference type="EMBL" id="BNJQ01000006">
    <property type="protein sequence ID" value="GHP03896.1"/>
    <property type="molecule type" value="Genomic_DNA"/>
</dbReference>
<feature type="region of interest" description="Disordered" evidence="1">
    <location>
        <begin position="32"/>
        <end position="166"/>
    </location>
</feature>
<feature type="compositionally biased region" description="Acidic residues" evidence="1">
    <location>
        <begin position="141"/>
        <end position="151"/>
    </location>
</feature>
<accession>A0A830H9C3</accession>
<feature type="compositionally biased region" description="Acidic residues" evidence="1">
    <location>
        <begin position="104"/>
        <end position="122"/>
    </location>
</feature>
<feature type="compositionally biased region" description="Polar residues" evidence="1">
    <location>
        <begin position="123"/>
        <end position="137"/>
    </location>
</feature>
<evidence type="ECO:0000313" key="2">
    <source>
        <dbReference type="EMBL" id="GHP03896.1"/>
    </source>
</evidence>
<dbReference type="Proteomes" id="UP000660262">
    <property type="component" value="Unassembled WGS sequence"/>
</dbReference>
<reference evidence="2" key="1">
    <citation type="submission" date="2020-10" db="EMBL/GenBank/DDBJ databases">
        <title>Unveiling of a novel bifunctional photoreceptor, Dualchrome1, isolated from a cosmopolitan green alga.</title>
        <authorList>
            <person name="Suzuki S."/>
            <person name="Kawachi M."/>
        </authorList>
    </citation>
    <scope>NUCLEOTIDE SEQUENCE</scope>
    <source>
        <strain evidence="2">NIES 2893</strain>
    </source>
</reference>
<gene>
    <name evidence="2" type="ORF">PPROV_000265000</name>
</gene>